<name>A0A0K8PC78_9CHLR</name>
<organism evidence="1">
    <name type="scientific">Flexilinea flocculi</name>
    <dbReference type="NCBI Taxonomy" id="1678840"/>
    <lineage>
        <taxon>Bacteria</taxon>
        <taxon>Bacillati</taxon>
        <taxon>Chloroflexota</taxon>
        <taxon>Anaerolineae</taxon>
        <taxon>Anaerolineales</taxon>
        <taxon>Anaerolineaceae</taxon>
        <taxon>Flexilinea</taxon>
    </lineage>
</organism>
<evidence type="ECO:0000313" key="2">
    <source>
        <dbReference type="Proteomes" id="UP000053370"/>
    </source>
</evidence>
<dbReference type="Proteomes" id="UP000053370">
    <property type="component" value="Unassembled WGS sequence"/>
</dbReference>
<dbReference type="Pfam" id="PF11211">
    <property type="entry name" value="DUF2997"/>
    <property type="match status" value="1"/>
</dbReference>
<evidence type="ECO:0000313" key="1">
    <source>
        <dbReference type="EMBL" id="GAP39750.1"/>
    </source>
</evidence>
<sequence length="73" mass="8133">MINLEEIEVIIGENGKIQIHVRGIPGRTCLDSTAGLEALLGDNIASREMTPEFFDQPIAMNILKKENVKIVRK</sequence>
<protein>
    <recommendedName>
        <fullName evidence="3">DUF2997 domain-containing protein</fullName>
    </recommendedName>
</protein>
<keyword evidence="2" id="KW-1185">Reference proteome</keyword>
<gene>
    <name evidence="1" type="ORF">ATC1_12285</name>
</gene>
<evidence type="ECO:0008006" key="3">
    <source>
        <dbReference type="Google" id="ProtNLM"/>
    </source>
</evidence>
<reference evidence="1" key="1">
    <citation type="journal article" date="2015" name="Genome Announc.">
        <title>Draft Genome Sequence of Anaerolineae Strain TC1, a Novel Isolate from a Methanogenic Wastewater Treatment System.</title>
        <authorList>
            <person name="Matsuura N."/>
            <person name="Tourlousse D.M."/>
            <person name="Sun L."/>
            <person name="Toyonaga M."/>
            <person name="Kuroda K."/>
            <person name="Ohashi A."/>
            <person name="Cruz R."/>
            <person name="Yamaguchi T."/>
            <person name="Sekiguchi Y."/>
        </authorList>
    </citation>
    <scope>NUCLEOTIDE SEQUENCE [LARGE SCALE GENOMIC DNA]</scope>
    <source>
        <strain evidence="1">TC1</strain>
    </source>
</reference>
<proteinExistence type="predicted"/>
<dbReference type="RefSeq" id="WP_062278447.1">
    <property type="nucleotide sequence ID" value="NZ_DF968180.1"/>
</dbReference>
<dbReference type="EMBL" id="DF968180">
    <property type="protein sequence ID" value="GAP39750.1"/>
    <property type="molecule type" value="Genomic_DNA"/>
</dbReference>
<dbReference type="STRING" id="1678840.ATC1_12285"/>
<accession>A0A0K8PC78</accession>
<dbReference type="AlphaFoldDB" id="A0A0K8PC78"/>
<dbReference type="InterPro" id="IPR021375">
    <property type="entry name" value="DUF2997"/>
</dbReference>